<evidence type="ECO:0000256" key="1">
    <source>
        <dbReference type="SAM" id="MobiDB-lite"/>
    </source>
</evidence>
<feature type="domain" description="ABM" evidence="2">
    <location>
        <begin position="3"/>
        <end position="94"/>
    </location>
</feature>
<dbReference type="KEGG" id="coe:CP258_08390"/>
<organism evidence="3 4">
    <name type="scientific">Corynebacterium pseudotuberculosis 258</name>
    <dbReference type="NCBI Taxonomy" id="1168865"/>
    <lineage>
        <taxon>Bacteria</taxon>
        <taxon>Bacillati</taxon>
        <taxon>Actinomycetota</taxon>
        <taxon>Actinomycetes</taxon>
        <taxon>Mycobacteriales</taxon>
        <taxon>Corynebacteriaceae</taxon>
        <taxon>Corynebacterium</taxon>
    </lineage>
</organism>
<dbReference type="SUPFAM" id="SSF54909">
    <property type="entry name" value="Dimeric alpha+beta barrel"/>
    <property type="match status" value="1"/>
</dbReference>
<sequence>MSIIKINALSVPEGRGEEIEKRFAARKHAVDSAPGFEGFQLLRPTAGEDRYFVVTQWADEESYAQWRDGEAQSLHRHGRGENHETDSAPHSGATAPVAHKSELLEFDVVLDSTK</sequence>
<name>A0AAU8PNU9_CORPS</name>
<evidence type="ECO:0000259" key="2">
    <source>
        <dbReference type="PROSITE" id="PS51725"/>
    </source>
</evidence>
<dbReference type="GeneID" id="93974024"/>
<dbReference type="Pfam" id="PF03992">
    <property type="entry name" value="ABM"/>
    <property type="match status" value="1"/>
</dbReference>
<keyword evidence="3" id="KW-0560">Oxidoreductase</keyword>
<dbReference type="InterPro" id="IPR011008">
    <property type="entry name" value="Dimeric_a/b-barrel"/>
</dbReference>
<evidence type="ECO:0000313" key="3">
    <source>
        <dbReference type="EMBL" id="AFK17273.2"/>
    </source>
</evidence>
<dbReference type="Proteomes" id="UP000006465">
    <property type="component" value="Chromosome"/>
</dbReference>
<dbReference type="PROSITE" id="PS51725">
    <property type="entry name" value="ABM"/>
    <property type="match status" value="1"/>
</dbReference>
<proteinExistence type="predicted"/>
<dbReference type="Gene3D" id="3.30.70.100">
    <property type="match status" value="1"/>
</dbReference>
<feature type="region of interest" description="Disordered" evidence="1">
    <location>
        <begin position="68"/>
        <end position="99"/>
    </location>
</feature>
<dbReference type="EMBL" id="CP003540">
    <property type="protein sequence ID" value="AFK17273.2"/>
    <property type="molecule type" value="Genomic_DNA"/>
</dbReference>
<dbReference type="GO" id="GO:0004497">
    <property type="term" value="F:monooxygenase activity"/>
    <property type="evidence" value="ECO:0007669"/>
    <property type="project" value="UniProtKB-KW"/>
</dbReference>
<reference evidence="3 4" key="1">
    <citation type="journal article" date="2013" name="J. Biotechnol.">
        <title>Genome sequence of Corynebacterium pseudotuberculosis biovar equi strain 258 and prediction of antigenic targets to improve biotechnological vaccine production.</title>
        <authorList>
            <person name="Soares S.C."/>
            <person name="Trost E."/>
            <person name="Ramos R.T."/>
            <person name="Carneiro A.R."/>
            <person name="Santos A.R."/>
            <person name="Pinto A.C."/>
            <person name="Barbosa E."/>
            <person name="Aburjaile F."/>
            <person name="Ali A."/>
            <person name="Diniz C.A."/>
            <person name="Hassan S.S."/>
            <person name="Fiaux K."/>
            <person name="Guimaraes L.C."/>
            <person name="Bakhtiar S.M."/>
            <person name="Pereira U."/>
            <person name="Almeida S.S."/>
            <person name="Abreu V.A."/>
            <person name="Rocha F.S."/>
            <person name="Dorella F.A."/>
            <person name="Miyoshi A."/>
            <person name="Silva A."/>
            <person name="Azevedo V."/>
            <person name="Tauch A."/>
        </authorList>
    </citation>
    <scope>NUCLEOTIDE SEQUENCE [LARGE SCALE GENOMIC DNA]</scope>
    <source>
        <strain evidence="3 4">258</strain>
    </source>
</reference>
<dbReference type="PANTHER" id="PTHR34474">
    <property type="entry name" value="SIGNAL TRANSDUCTION PROTEIN TRAP"/>
    <property type="match status" value="1"/>
</dbReference>
<protein>
    <submittedName>
        <fullName evidence="3">Antibiotic biosynthesis monooxygenase</fullName>
    </submittedName>
</protein>
<dbReference type="AlphaFoldDB" id="A0AAU8PNU9"/>
<gene>
    <name evidence="3" type="ORF">CP258_08390</name>
</gene>
<dbReference type="InterPro" id="IPR050404">
    <property type="entry name" value="Heme-degrading_MO"/>
</dbReference>
<dbReference type="PANTHER" id="PTHR34474:SF2">
    <property type="entry name" value="SIGNAL TRANSDUCTION PROTEIN TRAP"/>
    <property type="match status" value="1"/>
</dbReference>
<evidence type="ECO:0000313" key="4">
    <source>
        <dbReference type="Proteomes" id="UP000006465"/>
    </source>
</evidence>
<keyword evidence="3" id="KW-0503">Monooxygenase</keyword>
<dbReference type="InterPro" id="IPR007138">
    <property type="entry name" value="ABM_dom"/>
</dbReference>
<dbReference type="RefSeq" id="WP_014800825.1">
    <property type="nucleotide sequence ID" value="NC_017945.3"/>
</dbReference>
<accession>A0AAU8PNU9</accession>